<gene>
    <name evidence="1" type="ORF">Q9291_12780</name>
</gene>
<sequence>MAKTNFEWDSEKDITNLEKHGVSFSIAQYAFADPLRVIAQDETHSQDEKRFYCFGLVNGGVLTVRFTYRNSVIRIIGAGYWRKGKGIYERENQIHK</sequence>
<evidence type="ECO:0000313" key="1">
    <source>
        <dbReference type="EMBL" id="MDP8568726.1"/>
    </source>
</evidence>
<dbReference type="Gene3D" id="3.10.450.530">
    <property type="entry name" value="Ribonuclease toxin, BrnT, of type II toxin-antitoxin system"/>
    <property type="match status" value="1"/>
</dbReference>
<dbReference type="Proteomes" id="UP001225906">
    <property type="component" value="Unassembled WGS sequence"/>
</dbReference>
<proteinExistence type="predicted"/>
<reference evidence="2" key="1">
    <citation type="journal article" date="2019" name="Int. J. Syst. Evol. Microbiol.">
        <title>The Global Catalogue of Microorganisms (GCM) 10K type strain sequencing project: providing services to taxonomists for standard genome sequencing and annotation.</title>
        <authorList>
            <consortium name="The Broad Institute Genomics Platform"/>
            <consortium name="The Broad Institute Genome Sequencing Center for Infectious Disease"/>
            <person name="Wu L."/>
            <person name="Ma J."/>
        </authorList>
    </citation>
    <scope>NUCLEOTIDE SEQUENCE [LARGE SCALE GENOMIC DNA]</scope>
    <source>
        <strain evidence="2">VKM B-3159</strain>
    </source>
</reference>
<dbReference type="Pfam" id="PF04365">
    <property type="entry name" value="BrnT_toxin"/>
    <property type="match status" value="1"/>
</dbReference>
<dbReference type="EMBL" id="JAVCAP010000031">
    <property type="protein sequence ID" value="MDP8568726.1"/>
    <property type="molecule type" value="Genomic_DNA"/>
</dbReference>
<evidence type="ECO:0000313" key="2">
    <source>
        <dbReference type="Proteomes" id="UP001225906"/>
    </source>
</evidence>
<keyword evidence="2" id="KW-1185">Reference proteome</keyword>
<comment type="caution">
    <text evidence="1">The sequence shown here is derived from an EMBL/GenBank/DDBJ whole genome shotgun (WGS) entry which is preliminary data.</text>
</comment>
<organism evidence="1 2">
    <name type="scientific">Methylophilus aquaticus</name>
    <dbReference type="NCBI Taxonomy" id="1971610"/>
    <lineage>
        <taxon>Bacteria</taxon>
        <taxon>Pseudomonadati</taxon>
        <taxon>Pseudomonadota</taxon>
        <taxon>Betaproteobacteria</taxon>
        <taxon>Nitrosomonadales</taxon>
        <taxon>Methylophilaceae</taxon>
        <taxon>Methylophilus</taxon>
    </lineage>
</organism>
<dbReference type="RefSeq" id="WP_306390473.1">
    <property type="nucleotide sequence ID" value="NZ_JAVCAP010000031.1"/>
</dbReference>
<accession>A0ABT9JVV0</accession>
<protein>
    <submittedName>
        <fullName evidence="1">BrnT family toxin</fullName>
    </submittedName>
</protein>
<name>A0ABT9JVV0_9PROT</name>
<dbReference type="InterPro" id="IPR038573">
    <property type="entry name" value="BrnT_sf"/>
</dbReference>
<dbReference type="InterPro" id="IPR007460">
    <property type="entry name" value="BrnT_toxin"/>
</dbReference>